<name>A0A1X7T8S8_AMPQE</name>
<sequence length="102" mass="11295">MIDVSQWRASIGLWNYCQAASSRPANGHHSHSFKAAVDSKSGSTTSGEKTSKLPPALSLIALLLLFHSLSLLRHILMIPPTGKQQLQLCTCIFTAWYFMLYC</sequence>
<evidence type="ECO:0000256" key="1">
    <source>
        <dbReference type="SAM" id="MobiDB-lite"/>
    </source>
</evidence>
<feature type="region of interest" description="Disordered" evidence="1">
    <location>
        <begin position="21"/>
        <end position="51"/>
    </location>
</feature>
<protein>
    <submittedName>
        <fullName evidence="2">Uncharacterized protein</fullName>
    </submittedName>
</protein>
<reference evidence="2" key="1">
    <citation type="submission" date="2017-05" db="UniProtKB">
        <authorList>
            <consortium name="EnsemblMetazoa"/>
        </authorList>
    </citation>
    <scope>IDENTIFICATION</scope>
</reference>
<feature type="compositionally biased region" description="Low complexity" evidence="1">
    <location>
        <begin position="39"/>
        <end position="51"/>
    </location>
</feature>
<proteinExistence type="predicted"/>
<evidence type="ECO:0000313" key="2">
    <source>
        <dbReference type="EnsemblMetazoa" id="Aqu2.1.10959_001"/>
    </source>
</evidence>
<organism evidence="2">
    <name type="scientific">Amphimedon queenslandica</name>
    <name type="common">Sponge</name>
    <dbReference type="NCBI Taxonomy" id="400682"/>
    <lineage>
        <taxon>Eukaryota</taxon>
        <taxon>Metazoa</taxon>
        <taxon>Porifera</taxon>
        <taxon>Demospongiae</taxon>
        <taxon>Heteroscleromorpha</taxon>
        <taxon>Haplosclerida</taxon>
        <taxon>Niphatidae</taxon>
        <taxon>Amphimedon</taxon>
    </lineage>
</organism>
<dbReference type="InParanoid" id="A0A1X7T8S8"/>
<dbReference type="EnsemblMetazoa" id="Aqu2.1.10959_001">
    <property type="protein sequence ID" value="Aqu2.1.10959_001"/>
    <property type="gene ID" value="Aqu2.1.10959"/>
</dbReference>
<accession>A0A1X7T8S8</accession>
<dbReference type="AlphaFoldDB" id="A0A1X7T8S8"/>